<dbReference type="Proteomes" id="UP000298416">
    <property type="component" value="Unassembled WGS sequence"/>
</dbReference>
<dbReference type="EMBL" id="PNBA02000004">
    <property type="protein sequence ID" value="KAG6427390.1"/>
    <property type="molecule type" value="Genomic_DNA"/>
</dbReference>
<accession>A0A8X8Y8G4</accession>
<proteinExistence type="predicted"/>
<dbReference type="AlphaFoldDB" id="A0A8X8Y8G4"/>
<gene>
    <name evidence="1" type="ORF">SASPL_111634</name>
</gene>
<reference evidence="1" key="2">
    <citation type="submission" date="2020-08" db="EMBL/GenBank/DDBJ databases">
        <title>Plant Genome Project.</title>
        <authorList>
            <person name="Zhang R.-G."/>
        </authorList>
    </citation>
    <scope>NUCLEOTIDE SEQUENCE</scope>
    <source>
        <strain evidence="1">Huo1</strain>
        <tissue evidence="1">Leaf</tissue>
    </source>
</reference>
<comment type="caution">
    <text evidence="1">The sequence shown here is derived from an EMBL/GenBank/DDBJ whole genome shotgun (WGS) entry which is preliminary data.</text>
</comment>
<protein>
    <submittedName>
        <fullName evidence="1">Uncharacterized protein</fullName>
    </submittedName>
</protein>
<reference evidence="1" key="1">
    <citation type="submission" date="2018-01" db="EMBL/GenBank/DDBJ databases">
        <authorList>
            <person name="Mao J.F."/>
        </authorList>
    </citation>
    <scope>NUCLEOTIDE SEQUENCE</scope>
    <source>
        <strain evidence="1">Huo1</strain>
        <tissue evidence="1">Leaf</tissue>
    </source>
</reference>
<sequence length="109" mass="11831">MSPSSLAAVDRAAIVVLLVTASDHTVFFRTSGSLQLPYRSSVLVVPQAHPKLSSKSSVSLTGLIRCGILKHAPMFLSFCALSYWPLGCTKQLIYLWHCSASTLALQFFS</sequence>
<keyword evidence="2" id="KW-1185">Reference proteome</keyword>
<organism evidence="1">
    <name type="scientific">Salvia splendens</name>
    <name type="common">Scarlet sage</name>
    <dbReference type="NCBI Taxonomy" id="180675"/>
    <lineage>
        <taxon>Eukaryota</taxon>
        <taxon>Viridiplantae</taxon>
        <taxon>Streptophyta</taxon>
        <taxon>Embryophyta</taxon>
        <taxon>Tracheophyta</taxon>
        <taxon>Spermatophyta</taxon>
        <taxon>Magnoliopsida</taxon>
        <taxon>eudicotyledons</taxon>
        <taxon>Gunneridae</taxon>
        <taxon>Pentapetalae</taxon>
        <taxon>asterids</taxon>
        <taxon>lamiids</taxon>
        <taxon>Lamiales</taxon>
        <taxon>Lamiaceae</taxon>
        <taxon>Nepetoideae</taxon>
        <taxon>Mentheae</taxon>
        <taxon>Salviinae</taxon>
        <taxon>Salvia</taxon>
        <taxon>Salvia subgen. Calosphace</taxon>
        <taxon>core Calosphace</taxon>
    </lineage>
</organism>
<name>A0A8X8Y8G4_SALSN</name>
<evidence type="ECO:0000313" key="1">
    <source>
        <dbReference type="EMBL" id="KAG6427390.1"/>
    </source>
</evidence>
<evidence type="ECO:0000313" key="2">
    <source>
        <dbReference type="Proteomes" id="UP000298416"/>
    </source>
</evidence>